<dbReference type="GeneID" id="56068302"/>
<accession>A0A7D5M5Z0</accession>
<evidence type="ECO:0000259" key="2">
    <source>
        <dbReference type="Pfam" id="PF00582"/>
    </source>
</evidence>
<evidence type="ECO:0000313" key="4">
    <source>
        <dbReference type="Proteomes" id="UP000509478"/>
    </source>
</evidence>
<dbReference type="CDD" id="cd00293">
    <property type="entry name" value="USP-like"/>
    <property type="match status" value="1"/>
</dbReference>
<dbReference type="PANTHER" id="PTHR46268:SF25">
    <property type="entry name" value="USPA DOMAIN PROTEIN"/>
    <property type="match status" value="1"/>
</dbReference>
<dbReference type="SUPFAM" id="SSF52402">
    <property type="entry name" value="Adenine nucleotide alpha hydrolases-like"/>
    <property type="match status" value="1"/>
</dbReference>
<dbReference type="Pfam" id="PF00582">
    <property type="entry name" value="Usp"/>
    <property type="match status" value="1"/>
</dbReference>
<dbReference type="Gene3D" id="3.40.50.620">
    <property type="entry name" value="HUPs"/>
    <property type="match status" value="1"/>
</dbReference>
<gene>
    <name evidence="3" type="ORF">C5F50_09315</name>
</gene>
<dbReference type="PANTHER" id="PTHR46268">
    <property type="entry name" value="STRESS RESPONSE PROTEIN NHAX"/>
    <property type="match status" value="1"/>
</dbReference>
<evidence type="ECO:0000256" key="1">
    <source>
        <dbReference type="ARBA" id="ARBA00008791"/>
    </source>
</evidence>
<reference evidence="3 4" key="1">
    <citation type="submission" date="2018-02" db="EMBL/GenBank/DDBJ databases">
        <title>Complete genome of Nitrosopumilus ureaphilus PS0.</title>
        <authorList>
            <person name="Qin W."/>
            <person name="Zheng Y."/>
            <person name="Stahl D.A."/>
        </authorList>
    </citation>
    <scope>NUCLEOTIDE SEQUENCE [LARGE SCALE GENOMIC DNA]</scope>
    <source>
        <strain evidence="3 4">PS0</strain>
    </source>
</reference>
<comment type="similarity">
    <text evidence="1">Belongs to the universal stress protein A family.</text>
</comment>
<name>A0A7D5M5Z0_9ARCH</name>
<dbReference type="Proteomes" id="UP000509478">
    <property type="component" value="Chromosome"/>
</dbReference>
<keyword evidence="4" id="KW-1185">Reference proteome</keyword>
<organism evidence="3 4">
    <name type="scientific">Nitrosopumilus ureiphilus</name>
    <dbReference type="NCBI Taxonomy" id="1470067"/>
    <lineage>
        <taxon>Archaea</taxon>
        <taxon>Nitrososphaerota</taxon>
        <taxon>Nitrososphaeria</taxon>
        <taxon>Nitrosopumilales</taxon>
        <taxon>Nitrosopumilaceae</taxon>
        <taxon>Nitrosopumilus</taxon>
    </lineage>
</organism>
<feature type="domain" description="UspA" evidence="2">
    <location>
        <begin position="2"/>
        <end position="139"/>
    </location>
</feature>
<proteinExistence type="inferred from homology"/>
<evidence type="ECO:0000313" key="3">
    <source>
        <dbReference type="EMBL" id="QLH07255.1"/>
    </source>
</evidence>
<dbReference type="InterPro" id="IPR006015">
    <property type="entry name" value="Universal_stress_UspA"/>
</dbReference>
<dbReference type="KEGG" id="nue:C5F50_09315"/>
<dbReference type="InterPro" id="IPR006016">
    <property type="entry name" value="UspA"/>
</dbReference>
<dbReference type="InterPro" id="IPR014729">
    <property type="entry name" value="Rossmann-like_a/b/a_fold"/>
</dbReference>
<protein>
    <submittedName>
        <fullName evidence="3">Universal stress protein</fullName>
    </submittedName>
</protein>
<dbReference type="PRINTS" id="PR01438">
    <property type="entry name" value="UNVRSLSTRESS"/>
</dbReference>
<dbReference type="EMBL" id="CP026995">
    <property type="protein sequence ID" value="QLH07255.1"/>
    <property type="molecule type" value="Genomic_DNA"/>
</dbReference>
<sequence>MGKILVPIDGSPNSVRGLEKAIELARKTDSSITLLHVAMLPPIHVVGHPLDKVKRSLAKKAHKFIKDAEDRCINENIQSTTKLIYGSDPPYDIEQFARKYKHDMIVIGAKGKSTLKRLFLGSVSNYLVQTTKTPVTVIK</sequence>
<dbReference type="OrthoDB" id="105697at2157"/>
<dbReference type="AlphaFoldDB" id="A0A7D5M5Z0"/>
<dbReference type="RefSeq" id="WP_179371127.1">
    <property type="nucleotide sequence ID" value="NZ_CP026995.1"/>
</dbReference>